<comment type="subunit">
    <text evidence="9">The complex comprises the extracytoplasmic solute receptor protein and the two transmembrane proteins.</text>
</comment>
<evidence type="ECO:0000256" key="9">
    <source>
        <dbReference type="RuleBase" id="RU369079"/>
    </source>
</evidence>
<keyword evidence="5 9" id="KW-0812">Transmembrane</keyword>
<dbReference type="RefSeq" id="WP_332288727.1">
    <property type="nucleotide sequence ID" value="NZ_JAZIBG010000019.1"/>
</dbReference>
<dbReference type="Proteomes" id="UP001336250">
    <property type="component" value="Unassembled WGS sequence"/>
</dbReference>
<dbReference type="InterPro" id="IPR007387">
    <property type="entry name" value="TRAP_DctQ"/>
</dbReference>
<comment type="similarity">
    <text evidence="8 9">Belongs to the TRAP transporter small permease family.</text>
</comment>
<evidence type="ECO:0000256" key="5">
    <source>
        <dbReference type="ARBA" id="ARBA00022692"/>
    </source>
</evidence>
<dbReference type="GO" id="GO:0005886">
    <property type="term" value="C:plasma membrane"/>
    <property type="evidence" value="ECO:0007669"/>
    <property type="project" value="UniProtKB-SubCell"/>
</dbReference>
<evidence type="ECO:0000256" key="3">
    <source>
        <dbReference type="ARBA" id="ARBA00022475"/>
    </source>
</evidence>
<reference evidence="11 12" key="1">
    <citation type="submission" date="2024-02" db="EMBL/GenBank/DDBJ databases">
        <title>Genome sequence of Aquincola sp. MAHUQ-54.</title>
        <authorList>
            <person name="Huq M.A."/>
        </authorList>
    </citation>
    <scope>NUCLEOTIDE SEQUENCE [LARGE SCALE GENOMIC DNA]</scope>
    <source>
        <strain evidence="11 12">MAHUQ-54</strain>
    </source>
</reference>
<protein>
    <recommendedName>
        <fullName evidence="9">TRAP transporter small permease protein</fullName>
    </recommendedName>
</protein>
<evidence type="ECO:0000256" key="2">
    <source>
        <dbReference type="ARBA" id="ARBA00022448"/>
    </source>
</evidence>
<evidence type="ECO:0000256" key="6">
    <source>
        <dbReference type="ARBA" id="ARBA00022989"/>
    </source>
</evidence>
<comment type="subcellular location">
    <subcellularLocation>
        <location evidence="1 9">Cell inner membrane</location>
        <topology evidence="1 9">Multi-pass membrane protein</topology>
    </subcellularLocation>
</comment>
<dbReference type="GO" id="GO:0022857">
    <property type="term" value="F:transmembrane transporter activity"/>
    <property type="evidence" value="ECO:0007669"/>
    <property type="project" value="UniProtKB-UniRule"/>
</dbReference>
<dbReference type="PANTHER" id="PTHR35011:SF2">
    <property type="entry name" value="2,3-DIKETO-L-GULONATE TRAP TRANSPORTER SMALL PERMEASE PROTEIN YIAM"/>
    <property type="match status" value="1"/>
</dbReference>
<dbReference type="EMBL" id="JAZIBG010000019">
    <property type="protein sequence ID" value="MEF7613790.1"/>
    <property type="molecule type" value="Genomic_DNA"/>
</dbReference>
<evidence type="ECO:0000256" key="1">
    <source>
        <dbReference type="ARBA" id="ARBA00004429"/>
    </source>
</evidence>
<dbReference type="AlphaFoldDB" id="A0AAW9QFF6"/>
<evidence type="ECO:0000256" key="7">
    <source>
        <dbReference type="ARBA" id="ARBA00023136"/>
    </source>
</evidence>
<dbReference type="Pfam" id="PF04290">
    <property type="entry name" value="DctQ"/>
    <property type="match status" value="1"/>
</dbReference>
<feature type="transmembrane region" description="Helical" evidence="9">
    <location>
        <begin position="126"/>
        <end position="151"/>
    </location>
</feature>
<evidence type="ECO:0000313" key="12">
    <source>
        <dbReference type="Proteomes" id="UP001336250"/>
    </source>
</evidence>
<proteinExistence type="inferred from homology"/>
<keyword evidence="12" id="KW-1185">Reference proteome</keyword>
<comment type="function">
    <text evidence="9">Part of the tripartite ATP-independent periplasmic (TRAP) transport system.</text>
</comment>
<feature type="transmembrane region" description="Helical" evidence="9">
    <location>
        <begin position="18"/>
        <end position="38"/>
    </location>
</feature>
<sequence>MTAMETNKGPIQKLVEHLMVLGMSIMGLMVLGNVILRYVFNSGLEISEEVSRFIFVWLTFLGSIIALKTGVHLGVDTLVRRLPRRARLVCYWLSHALMLWCCWLIWKGSWELTKNNLHNVSAISGIPVAAMYGSGLVASALMALILAGNLWRSLRGDLREEAVSPEAEYSVSHEQEMPGSAR</sequence>
<evidence type="ECO:0000313" key="11">
    <source>
        <dbReference type="EMBL" id="MEF7613790.1"/>
    </source>
</evidence>
<dbReference type="InterPro" id="IPR055348">
    <property type="entry name" value="DctQ"/>
</dbReference>
<organism evidence="11 12">
    <name type="scientific">Aquincola agrisoli</name>
    <dbReference type="NCBI Taxonomy" id="3119538"/>
    <lineage>
        <taxon>Bacteria</taxon>
        <taxon>Pseudomonadati</taxon>
        <taxon>Pseudomonadota</taxon>
        <taxon>Betaproteobacteria</taxon>
        <taxon>Burkholderiales</taxon>
        <taxon>Sphaerotilaceae</taxon>
        <taxon>Aquincola</taxon>
    </lineage>
</organism>
<keyword evidence="3" id="KW-1003">Cell membrane</keyword>
<feature type="transmembrane region" description="Helical" evidence="9">
    <location>
        <begin position="50"/>
        <end position="67"/>
    </location>
</feature>
<name>A0AAW9QFF6_9BURK</name>
<keyword evidence="2 9" id="KW-0813">Transport</keyword>
<evidence type="ECO:0000256" key="4">
    <source>
        <dbReference type="ARBA" id="ARBA00022519"/>
    </source>
</evidence>
<evidence type="ECO:0000259" key="10">
    <source>
        <dbReference type="Pfam" id="PF04290"/>
    </source>
</evidence>
<evidence type="ECO:0000256" key="8">
    <source>
        <dbReference type="ARBA" id="ARBA00038436"/>
    </source>
</evidence>
<accession>A0AAW9QFF6</accession>
<gene>
    <name evidence="11" type="ORF">V4F39_07700</name>
</gene>
<keyword evidence="4 9" id="KW-0997">Cell inner membrane</keyword>
<dbReference type="GO" id="GO:0015740">
    <property type="term" value="P:C4-dicarboxylate transport"/>
    <property type="evidence" value="ECO:0007669"/>
    <property type="project" value="TreeGrafter"/>
</dbReference>
<keyword evidence="7 9" id="KW-0472">Membrane</keyword>
<dbReference type="PANTHER" id="PTHR35011">
    <property type="entry name" value="2,3-DIKETO-L-GULONATE TRAP TRANSPORTER SMALL PERMEASE PROTEIN YIAM"/>
    <property type="match status" value="1"/>
</dbReference>
<keyword evidence="6 9" id="KW-1133">Transmembrane helix</keyword>
<comment type="caution">
    <text evidence="11">The sequence shown here is derived from an EMBL/GenBank/DDBJ whole genome shotgun (WGS) entry which is preliminary data.</text>
</comment>
<feature type="transmembrane region" description="Helical" evidence="9">
    <location>
        <begin position="88"/>
        <end position="106"/>
    </location>
</feature>
<feature type="domain" description="Tripartite ATP-independent periplasmic transporters DctQ component" evidence="10">
    <location>
        <begin position="27"/>
        <end position="155"/>
    </location>
</feature>